<proteinExistence type="predicted"/>
<keyword evidence="2" id="KW-1185">Reference proteome</keyword>
<dbReference type="Proteomes" id="UP000762676">
    <property type="component" value="Unassembled WGS sequence"/>
</dbReference>
<protein>
    <submittedName>
        <fullName evidence="1">UDP-N-acetylglucosamine--N-acetylmuramyl-(Pentapeptide) pyrophosphoryl-undecaprenol N-acetylglucosamine transferase</fullName>
    </submittedName>
</protein>
<dbReference type="GO" id="GO:0016740">
    <property type="term" value="F:transferase activity"/>
    <property type="evidence" value="ECO:0007669"/>
    <property type="project" value="UniProtKB-KW"/>
</dbReference>
<sequence length="212" mass="24301">MVKQPESEKRKAFAEYIFNSYISTSAPFQPPAWTNQEVEGRTNNACEAFHKNFKQSFISSKPNIFLFMQNLAHEISKATLKMKTPVATKRKADRDIEKNRLELINMYKKGHLTTERFLKKISYNLLPVLDLRYVTIQFFNIQLTFITFYHIKMTPTIIRIRPLAVPSLHVKCRGGLVSSVGSGFAPWPRGRGFETQPSTVRAPTGWVGVSIM</sequence>
<evidence type="ECO:0000313" key="1">
    <source>
        <dbReference type="EMBL" id="GFR97042.1"/>
    </source>
</evidence>
<accession>A0AAV4HFW6</accession>
<dbReference type="AlphaFoldDB" id="A0AAV4HFW6"/>
<organism evidence="1 2">
    <name type="scientific">Elysia marginata</name>
    <dbReference type="NCBI Taxonomy" id="1093978"/>
    <lineage>
        <taxon>Eukaryota</taxon>
        <taxon>Metazoa</taxon>
        <taxon>Spiralia</taxon>
        <taxon>Lophotrochozoa</taxon>
        <taxon>Mollusca</taxon>
        <taxon>Gastropoda</taxon>
        <taxon>Heterobranchia</taxon>
        <taxon>Euthyneura</taxon>
        <taxon>Panpulmonata</taxon>
        <taxon>Sacoglossa</taxon>
        <taxon>Placobranchoidea</taxon>
        <taxon>Plakobranchidae</taxon>
        <taxon>Elysia</taxon>
    </lineage>
</organism>
<comment type="caution">
    <text evidence="1">The sequence shown here is derived from an EMBL/GenBank/DDBJ whole genome shotgun (WGS) entry which is preliminary data.</text>
</comment>
<evidence type="ECO:0000313" key="2">
    <source>
        <dbReference type="Proteomes" id="UP000762676"/>
    </source>
</evidence>
<name>A0AAV4HFW6_9GAST</name>
<dbReference type="EMBL" id="BMAT01012683">
    <property type="protein sequence ID" value="GFR97042.1"/>
    <property type="molecule type" value="Genomic_DNA"/>
</dbReference>
<gene>
    <name evidence="1" type="ORF">ElyMa_006314200</name>
</gene>
<keyword evidence="1" id="KW-0808">Transferase</keyword>
<reference evidence="1 2" key="1">
    <citation type="journal article" date="2021" name="Elife">
        <title>Chloroplast acquisition without the gene transfer in kleptoplastic sea slugs, Plakobranchus ocellatus.</title>
        <authorList>
            <person name="Maeda T."/>
            <person name="Takahashi S."/>
            <person name="Yoshida T."/>
            <person name="Shimamura S."/>
            <person name="Takaki Y."/>
            <person name="Nagai Y."/>
            <person name="Toyoda A."/>
            <person name="Suzuki Y."/>
            <person name="Arimoto A."/>
            <person name="Ishii H."/>
            <person name="Satoh N."/>
            <person name="Nishiyama T."/>
            <person name="Hasebe M."/>
            <person name="Maruyama T."/>
            <person name="Minagawa J."/>
            <person name="Obokata J."/>
            <person name="Shigenobu S."/>
        </authorList>
    </citation>
    <scope>NUCLEOTIDE SEQUENCE [LARGE SCALE GENOMIC DNA]</scope>
</reference>